<evidence type="ECO:0008006" key="9">
    <source>
        <dbReference type="Google" id="ProtNLM"/>
    </source>
</evidence>
<dbReference type="GO" id="GO:0016020">
    <property type="term" value="C:membrane"/>
    <property type="evidence" value="ECO:0007669"/>
    <property type="project" value="UniProtKB-SubCell"/>
</dbReference>
<organism evidence="7 8">
    <name type="scientific">candidate division CPR3 bacterium 4484_211</name>
    <dbReference type="NCBI Taxonomy" id="1968527"/>
    <lineage>
        <taxon>Bacteria</taxon>
        <taxon>Bacteria division CPR3</taxon>
    </lineage>
</organism>
<evidence type="ECO:0000256" key="5">
    <source>
        <dbReference type="ARBA" id="ARBA00023136"/>
    </source>
</evidence>
<dbReference type="SUPFAM" id="SSF54523">
    <property type="entry name" value="Pili subunits"/>
    <property type="match status" value="1"/>
</dbReference>
<proteinExistence type="predicted"/>
<keyword evidence="3 6" id="KW-0812">Transmembrane</keyword>
<evidence type="ECO:0000256" key="1">
    <source>
        <dbReference type="ARBA" id="ARBA00004167"/>
    </source>
</evidence>
<reference evidence="8" key="1">
    <citation type="submission" date="2017-03" db="EMBL/GenBank/DDBJ databases">
        <title>Novel pathways for hydrocarbon cycling and metabolic interdependencies in hydrothermal sediment communities.</title>
        <authorList>
            <person name="Dombrowski N."/>
            <person name="Seitz K."/>
            <person name="Teske A."/>
            <person name="Baker B."/>
        </authorList>
    </citation>
    <scope>NUCLEOTIDE SEQUENCE [LARGE SCALE GENOMIC DNA]</scope>
</reference>
<dbReference type="Pfam" id="PF07963">
    <property type="entry name" value="N_methyl"/>
    <property type="match status" value="1"/>
</dbReference>
<keyword evidence="2" id="KW-0488">Methylation</keyword>
<evidence type="ECO:0000313" key="8">
    <source>
        <dbReference type="Proteomes" id="UP000192520"/>
    </source>
</evidence>
<name>A0A1W9NZF2_UNCC3</name>
<protein>
    <recommendedName>
        <fullName evidence="9">Type II secretion system protein GspG C-terminal domain-containing protein</fullName>
    </recommendedName>
</protein>
<dbReference type="PROSITE" id="PS00409">
    <property type="entry name" value="PROKAR_NTER_METHYL"/>
    <property type="match status" value="1"/>
</dbReference>
<feature type="transmembrane region" description="Helical" evidence="6">
    <location>
        <begin position="6"/>
        <end position="30"/>
    </location>
</feature>
<dbReference type="NCBIfam" id="TIGR02532">
    <property type="entry name" value="IV_pilin_GFxxxE"/>
    <property type="match status" value="1"/>
</dbReference>
<dbReference type="InterPro" id="IPR012902">
    <property type="entry name" value="N_methyl_site"/>
</dbReference>
<dbReference type="EMBL" id="MZGJ01000013">
    <property type="protein sequence ID" value="OQX50923.1"/>
    <property type="molecule type" value="Genomic_DNA"/>
</dbReference>
<dbReference type="Proteomes" id="UP000192520">
    <property type="component" value="Unassembled WGS sequence"/>
</dbReference>
<evidence type="ECO:0000256" key="6">
    <source>
        <dbReference type="SAM" id="Phobius"/>
    </source>
</evidence>
<accession>A0A1W9NZF2</accession>
<dbReference type="InterPro" id="IPR045584">
    <property type="entry name" value="Pilin-like"/>
</dbReference>
<evidence type="ECO:0000256" key="4">
    <source>
        <dbReference type="ARBA" id="ARBA00022989"/>
    </source>
</evidence>
<evidence type="ECO:0000313" key="7">
    <source>
        <dbReference type="EMBL" id="OQX50923.1"/>
    </source>
</evidence>
<dbReference type="PANTHER" id="PTHR30093">
    <property type="entry name" value="GENERAL SECRETION PATHWAY PROTEIN G"/>
    <property type="match status" value="1"/>
</dbReference>
<keyword evidence="5 6" id="KW-0472">Membrane</keyword>
<keyword evidence="4 6" id="KW-1133">Transmembrane helix</keyword>
<sequence>MMNKKGFTLIELLVVIAVLGILSAVVLVAINPAERLRSARDSGAKSDIGQIATALEAYYTDNNGTYPPMGAGSTQGLNALATGGYLKQVPSVPSGSGSSDTTYQYIACNGTATCTATTGCDRAGVWYDLEQAGKGNYVYDSSTGQAAESSATTDPSCAVTTSW</sequence>
<gene>
    <name evidence="7" type="ORF">B5M47_02565</name>
</gene>
<dbReference type="AlphaFoldDB" id="A0A1W9NZF2"/>
<evidence type="ECO:0000256" key="3">
    <source>
        <dbReference type="ARBA" id="ARBA00022692"/>
    </source>
</evidence>
<dbReference type="Gene3D" id="3.30.700.10">
    <property type="entry name" value="Glycoprotein, Type 4 Pilin"/>
    <property type="match status" value="1"/>
</dbReference>
<dbReference type="PANTHER" id="PTHR30093:SF44">
    <property type="entry name" value="TYPE II SECRETION SYSTEM CORE PROTEIN G"/>
    <property type="match status" value="1"/>
</dbReference>
<comment type="caution">
    <text evidence="7">The sequence shown here is derived from an EMBL/GenBank/DDBJ whole genome shotgun (WGS) entry which is preliminary data.</text>
</comment>
<evidence type="ECO:0000256" key="2">
    <source>
        <dbReference type="ARBA" id="ARBA00022481"/>
    </source>
</evidence>
<comment type="subcellular location">
    <subcellularLocation>
        <location evidence="1">Membrane</location>
        <topology evidence="1">Single-pass membrane protein</topology>
    </subcellularLocation>
</comment>
<dbReference type="STRING" id="1968527.B5M47_02565"/>